<organism evidence="4 5">
    <name type="scientific">Anabaenopsis elenkinii CCIBt3563</name>
    <dbReference type="NCBI Taxonomy" id="2779889"/>
    <lineage>
        <taxon>Bacteria</taxon>
        <taxon>Bacillati</taxon>
        <taxon>Cyanobacteriota</taxon>
        <taxon>Cyanophyceae</taxon>
        <taxon>Nostocales</taxon>
        <taxon>Nodulariaceae</taxon>
        <taxon>Anabaenopsis</taxon>
    </lineage>
</organism>
<dbReference type="InterPro" id="IPR002347">
    <property type="entry name" value="SDR_fam"/>
</dbReference>
<dbReference type="Proteomes" id="UP000593846">
    <property type="component" value="Chromosome"/>
</dbReference>
<keyword evidence="2 4" id="KW-0560">Oxidoreductase</keyword>
<evidence type="ECO:0000313" key="5">
    <source>
        <dbReference type="Proteomes" id="UP000593846"/>
    </source>
</evidence>
<dbReference type="EC" id="1.1.1.100" evidence="4"/>
<comment type="similarity">
    <text evidence="1 3">Belongs to the short-chain dehydrogenases/reductases (SDR) family.</text>
</comment>
<evidence type="ECO:0000256" key="2">
    <source>
        <dbReference type="ARBA" id="ARBA00023002"/>
    </source>
</evidence>
<evidence type="ECO:0000313" key="4">
    <source>
        <dbReference type="EMBL" id="QOV21791.1"/>
    </source>
</evidence>
<dbReference type="Pfam" id="PF00106">
    <property type="entry name" value="adh_short"/>
    <property type="match status" value="1"/>
</dbReference>
<dbReference type="AlphaFoldDB" id="A0A7U3NMP2"/>
<dbReference type="PRINTS" id="PR00080">
    <property type="entry name" value="SDRFAMILY"/>
</dbReference>
<evidence type="ECO:0000256" key="3">
    <source>
        <dbReference type="RuleBase" id="RU000363"/>
    </source>
</evidence>
<gene>
    <name evidence="4" type="primary">fabG</name>
    <name evidence="4" type="ORF">IM676_13800</name>
</gene>
<name>A0A7U3NMP2_9CYAN</name>
<sequence length="231" mass="24974">MKGKQVLVTGGTGGLGLGVTPAVLAQGADITIPYRNPREVERLKGILSPADFARVHFIPANLEEEASVDHLVNRMGRVDVLIHLVGGFSMGKTHEYSFYNWKREFNLNLNTTFLACRYSLKSMWEHGYGRIVTVASRAAVQPAAQLAAYSASKAGVVALTKAIAEETKGTNITANVILPSVIDTPKNRESMGPENAHKWVKPESLAQLICFLASEAAQDIRGAAIPIYGDI</sequence>
<reference evidence="5" key="1">
    <citation type="submission" date="2020-10" db="EMBL/GenBank/DDBJ databases">
        <title>Genome-based taxonomic classification of the species Anabaenopsis elenkinii.</title>
        <authorList>
            <person name="Delbaje E."/>
            <person name="Andreote A.P.D."/>
            <person name="Pellegrinetti T.A."/>
            <person name="Cruz R.B."/>
            <person name="Branco L.H.Z."/>
            <person name="Fiore M.F."/>
        </authorList>
    </citation>
    <scope>NUCLEOTIDE SEQUENCE [LARGE SCALE GENOMIC DNA]</scope>
    <source>
        <strain evidence="5">CCIBt3563</strain>
    </source>
</reference>
<dbReference type="PANTHER" id="PTHR24321">
    <property type="entry name" value="DEHYDROGENASES, SHORT CHAIN"/>
    <property type="match status" value="1"/>
</dbReference>
<dbReference type="Gene3D" id="3.40.50.720">
    <property type="entry name" value="NAD(P)-binding Rossmann-like Domain"/>
    <property type="match status" value="1"/>
</dbReference>
<protein>
    <submittedName>
        <fullName evidence="4">3-oxoacyl-ACP reductase FabG</fullName>
        <ecNumber evidence="4">1.1.1.100</ecNumber>
    </submittedName>
</protein>
<dbReference type="InterPro" id="IPR020904">
    <property type="entry name" value="Sc_DH/Rdtase_CS"/>
</dbReference>
<dbReference type="PANTHER" id="PTHR24321:SF8">
    <property type="entry name" value="ESTRADIOL 17-BETA-DEHYDROGENASE 8-RELATED"/>
    <property type="match status" value="1"/>
</dbReference>
<dbReference type="PRINTS" id="PR00081">
    <property type="entry name" value="GDHRDH"/>
</dbReference>
<dbReference type="EMBL" id="CP063311">
    <property type="protein sequence ID" value="QOV21791.1"/>
    <property type="molecule type" value="Genomic_DNA"/>
</dbReference>
<evidence type="ECO:0000256" key="1">
    <source>
        <dbReference type="ARBA" id="ARBA00006484"/>
    </source>
</evidence>
<dbReference type="GO" id="GO:0004316">
    <property type="term" value="F:3-oxoacyl-[acyl-carrier-protein] reductase (NADPH) activity"/>
    <property type="evidence" value="ECO:0007669"/>
    <property type="project" value="UniProtKB-EC"/>
</dbReference>
<dbReference type="InterPro" id="IPR036291">
    <property type="entry name" value="NAD(P)-bd_dom_sf"/>
</dbReference>
<keyword evidence="5" id="KW-1185">Reference proteome</keyword>
<dbReference type="SUPFAM" id="SSF51735">
    <property type="entry name" value="NAD(P)-binding Rossmann-fold domains"/>
    <property type="match status" value="1"/>
</dbReference>
<accession>A0A7U3NMP2</accession>
<dbReference type="RefSeq" id="WP_200987434.1">
    <property type="nucleotide sequence ID" value="NZ_CP063311.1"/>
</dbReference>
<proteinExistence type="inferred from homology"/>
<dbReference type="KEGG" id="aee:IM676_13800"/>
<dbReference type="PROSITE" id="PS00061">
    <property type="entry name" value="ADH_SHORT"/>
    <property type="match status" value="1"/>
</dbReference>
<dbReference type="NCBIfam" id="NF004201">
    <property type="entry name" value="PRK05653.2-1"/>
    <property type="match status" value="1"/>
</dbReference>